<dbReference type="GO" id="GO:0046872">
    <property type="term" value="F:metal ion binding"/>
    <property type="evidence" value="ECO:0007669"/>
    <property type="project" value="UniProtKB-UniRule"/>
</dbReference>
<dbReference type="Gene3D" id="3.90.105.10">
    <property type="entry name" value="Molybdopterin biosynthesis moea protein, domain 2"/>
    <property type="match status" value="1"/>
</dbReference>
<dbReference type="STRING" id="1531429.JI75_00475"/>
<dbReference type="Pfam" id="PF03453">
    <property type="entry name" value="MoeA_N"/>
    <property type="match status" value="1"/>
</dbReference>
<dbReference type="SUPFAM" id="SSF63882">
    <property type="entry name" value="MoeA N-terminal region -like"/>
    <property type="match status" value="1"/>
</dbReference>
<sequence>MEPRTATAPQVEGLVSRERALRDFFEAWEVPPHLKAAELVSLDDAAGRIAACDVFSSTTLPVVRASGFDGVGVRSSDFEAGSPDTAGWICGRDFVRADTGDDFPDEFDAVVRIESVVLSDEGAPSFPSDLRVKAGDGIRAAGSTMRPGIRLIAEGMPIRPTDLAALAMGGAGMVAVRRKPRVAFIPTGSELVPAGCSVKRGQTIDGNSPMVKHLLIEYGADPVMFPIVEDDPDKLREALDRALESCDAVVVNGGSAVGSEDFNVHIIEERGRVVHHDIAAVPGRPMLLGVIEGKPVIDLPGPAVAAFYGMQWCIQSVTARMLGTKTKTLPRVTARVEERRDNPPFMANLSRIELHRDGREFVARFLDPRKGSSLGAALASNAQRVSPLGEGALEAGSTIEVELLRGEEFIGES</sequence>
<dbReference type="Gene3D" id="3.40.980.10">
    <property type="entry name" value="MoaB/Mog-like domain"/>
    <property type="match status" value="1"/>
</dbReference>
<dbReference type="HOGENOM" id="CLU_010186_7_2_11"/>
<comment type="catalytic activity">
    <reaction evidence="4">
        <text>adenylyl-molybdopterin + molybdate = Mo-molybdopterin + AMP + H(+)</text>
        <dbReference type="Rhea" id="RHEA:35047"/>
        <dbReference type="ChEBI" id="CHEBI:15378"/>
        <dbReference type="ChEBI" id="CHEBI:36264"/>
        <dbReference type="ChEBI" id="CHEBI:62727"/>
        <dbReference type="ChEBI" id="CHEBI:71302"/>
        <dbReference type="ChEBI" id="CHEBI:456215"/>
        <dbReference type="EC" id="2.10.1.1"/>
    </reaction>
</comment>
<evidence type="ECO:0000313" key="8">
    <source>
        <dbReference type="Proteomes" id="UP000031121"/>
    </source>
</evidence>
<dbReference type="SMART" id="SM00852">
    <property type="entry name" value="MoCF_biosynth"/>
    <property type="match status" value="1"/>
</dbReference>
<dbReference type="SUPFAM" id="SSF53218">
    <property type="entry name" value="Molybdenum cofactor biosynthesis proteins"/>
    <property type="match status" value="1"/>
</dbReference>
<dbReference type="UniPathway" id="UPA00344"/>
<dbReference type="CDD" id="cd00887">
    <property type="entry name" value="MoeA"/>
    <property type="match status" value="1"/>
</dbReference>
<organism evidence="7 8">
    <name type="scientific">Berryella intestinalis</name>
    <dbReference type="NCBI Taxonomy" id="1531429"/>
    <lineage>
        <taxon>Bacteria</taxon>
        <taxon>Bacillati</taxon>
        <taxon>Actinomycetota</taxon>
        <taxon>Coriobacteriia</taxon>
        <taxon>Eggerthellales</taxon>
        <taxon>Eggerthellaceae</taxon>
        <taxon>Berryella</taxon>
    </lineage>
</organism>
<dbReference type="OrthoDB" id="3196725at2"/>
<evidence type="ECO:0000313" key="7">
    <source>
        <dbReference type="EMBL" id="AJC11402.1"/>
    </source>
</evidence>
<dbReference type="RefSeq" id="WP_039687946.1">
    <property type="nucleotide sequence ID" value="NZ_CP009302.1"/>
</dbReference>
<evidence type="ECO:0000256" key="4">
    <source>
        <dbReference type="ARBA" id="ARBA00047317"/>
    </source>
</evidence>
<proteinExistence type="inferred from homology"/>
<dbReference type="EMBL" id="CP009302">
    <property type="protein sequence ID" value="AJC11402.1"/>
    <property type="molecule type" value="Genomic_DNA"/>
</dbReference>
<reference evidence="7 8" key="2">
    <citation type="journal article" date="2015" name="Genome Announc.">
        <title>Complete Genome Sequence of Coriobacteriaceae Strain 68-1-3, a Novel Mucus-Degrading Isolate from the Swine Intestinal Tract.</title>
        <authorList>
            <person name="Looft T."/>
            <person name="Bayles D.O."/>
            <person name="Alt D.P."/>
            <person name="Stanton T.B."/>
        </authorList>
    </citation>
    <scope>NUCLEOTIDE SEQUENCE [LARGE SCALE GENOMIC DNA]</scope>
    <source>
        <strain evidence="7 8">68-1-3</strain>
    </source>
</reference>
<comment type="pathway">
    <text evidence="5">Cofactor biosynthesis; molybdopterin biosynthesis.</text>
</comment>
<evidence type="ECO:0000259" key="6">
    <source>
        <dbReference type="SMART" id="SM00852"/>
    </source>
</evidence>
<dbReference type="InterPro" id="IPR036688">
    <property type="entry name" value="MoeA_C_domain_IV_sf"/>
</dbReference>
<dbReference type="EC" id="2.10.1.1" evidence="5"/>
<keyword evidence="3 5" id="KW-0500">Molybdenum</keyword>
<evidence type="ECO:0000256" key="3">
    <source>
        <dbReference type="ARBA" id="ARBA00022505"/>
    </source>
</evidence>
<keyword evidence="5" id="KW-0479">Metal-binding</keyword>
<dbReference type="InterPro" id="IPR001453">
    <property type="entry name" value="MoaB/Mog_dom"/>
</dbReference>
<dbReference type="Proteomes" id="UP000031121">
    <property type="component" value="Chromosome"/>
</dbReference>
<dbReference type="Gene3D" id="2.40.340.10">
    <property type="entry name" value="MoeA, C-terminal, domain IV"/>
    <property type="match status" value="1"/>
</dbReference>
<accession>A0A0A8B8E8</accession>
<evidence type="ECO:0000256" key="5">
    <source>
        <dbReference type="RuleBase" id="RU365090"/>
    </source>
</evidence>
<dbReference type="GO" id="GO:0061599">
    <property type="term" value="F:molybdopterin molybdotransferase activity"/>
    <property type="evidence" value="ECO:0007669"/>
    <property type="project" value="UniProtKB-UniRule"/>
</dbReference>
<keyword evidence="5" id="KW-0460">Magnesium</keyword>
<dbReference type="KEGG" id="cbac:JI75_00475"/>
<dbReference type="PANTHER" id="PTHR10192">
    <property type="entry name" value="MOLYBDOPTERIN BIOSYNTHESIS PROTEIN"/>
    <property type="match status" value="1"/>
</dbReference>
<dbReference type="GO" id="GO:0006777">
    <property type="term" value="P:Mo-molybdopterin cofactor biosynthetic process"/>
    <property type="evidence" value="ECO:0007669"/>
    <property type="project" value="UniProtKB-UniRule"/>
</dbReference>
<gene>
    <name evidence="7" type="ORF">JI75_00475</name>
</gene>
<keyword evidence="8" id="KW-1185">Reference proteome</keyword>
<comment type="cofactor">
    <cofactor evidence="5">
        <name>Mg(2+)</name>
        <dbReference type="ChEBI" id="CHEBI:18420"/>
    </cofactor>
</comment>
<keyword evidence="5" id="KW-0808">Transferase</keyword>
<reference evidence="8" key="1">
    <citation type="submission" date="2014-08" db="EMBL/GenBank/DDBJ databases">
        <title>Coriobacteriaceae sp. complete genome.</title>
        <authorList>
            <person name="Looft T."/>
            <person name="Bayles D.O."/>
            <person name="Stanton T.B."/>
        </authorList>
    </citation>
    <scope>NUCLEOTIDE SEQUENCE [LARGE SCALE GENOMIC DNA]</scope>
    <source>
        <strain evidence="8">68-1-3</strain>
    </source>
</reference>
<dbReference type="GO" id="GO:0005829">
    <property type="term" value="C:cytosol"/>
    <property type="evidence" value="ECO:0007669"/>
    <property type="project" value="TreeGrafter"/>
</dbReference>
<dbReference type="InterPro" id="IPR005110">
    <property type="entry name" value="MoeA_linker/N"/>
</dbReference>
<evidence type="ECO:0000256" key="2">
    <source>
        <dbReference type="ARBA" id="ARBA00010763"/>
    </source>
</evidence>
<dbReference type="InterPro" id="IPR036425">
    <property type="entry name" value="MoaB/Mog-like_dom_sf"/>
</dbReference>
<dbReference type="PANTHER" id="PTHR10192:SF16">
    <property type="entry name" value="MOLYBDOPTERIN MOLYBDENUMTRANSFERASE"/>
    <property type="match status" value="1"/>
</dbReference>
<dbReference type="InterPro" id="IPR036135">
    <property type="entry name" value="MoeA_linker/N_sf"/>
</dbReference>
<dbReference type="AlphaFoldDB" id="A0A0A8B8E8"/>
<keyword evidence="5" id="KW-0501">Molybdenum cofactor biosynthesis</keyword>
<dbReference type="Pfam" id="PF00994">
    <property type="entry name" value="MoCF_biosynth"/>
    <property type="match status" value="1"/>
</dbReference>
<dbReference type="Gene3D" id="2.170.190.11">
    <property type="entry name" value="Molybdopterin biosynthesis moea protein, domain 3"/>
    <property type="match status" value="1"/>
</dbReference>
<dbReference type="InterPro" id="IPR038987">
    <property type="entry name" value="MoeA-like"/>
</dbReference>
<feature type="domain" description="MoaB/Mog" evidence="6">
    <location>
        <begin position="183"/>
        <end position="320"/>
    </location>
</feature>
<comment type="similarity">
    <text evidence="2 5">Belongs to the MoeA family.</text>
</comment>
<comment type="function">
    <text evidence="1 5">Catalyzes the insertion of molybdate into adenylated molybdopterin with the concomitant release of AMP.</text>
</comment>
<name>A0A0A8B8E8_9ACTN</name>
<protein>
    <recommendedName>
        <fullName evidence="5">Molybdopterin molybdenumtransferase</fullName>
        <ecNumber evidence="5">2.10.1.1</ecNumber>
    </recommendedName>
</protein>
<evidence type="ECO:0000256" key="1">
    <source>
        <dbReference type="ARBA" id="ARBA00002901"/>
    </source>
</evidence>